<feature type="region of interest" description="Disordered" evidence="1">
    <location>
        <begin position="1"/>
        <end position="104"/>
    </location>
</feature>
<feature type="compositionally biased region" description="Basic and acidic residues" evidence="1">
    <location>
        <begin position="82"/>
        <end position="94"/>
    </location>
</feature>
<protein>
    <recommendedName>
        <fullName evidence="4">Protein CMS1</fullName>
    </recommendedName>
</protein>
<dbReference type="GeneID" id="25986396"/>
<dbReference type="RefSeq" id="XP_014179587.1">
    <property type="nucleotide sequence ID" value="XM_014324112.1"/>
</dbReference>
<comment type="caution">
    <text evidence="2">The sequence shown here is derived from an EMBL/GenBank/DDBJ whole genome shotgun (WGS) entry which is preliminary data.</text>
</comment>
<organism evidence="2 3">
    <name type="scientific">Trichosporon asahii var. asahii (strain ATCC 90039 / CBS 2479 / JCM 2466 / KCTC 7840 / NBRC 103889/ NCYC 2677 / UAMH 7654)</name>
    <name type="common">Yeast</name>
    <dbReference type="NCBI Taxonomy" id="1186058"/>
    <lineage>
        <taxon>Eukaryota</taxon>
        <taxon>Fungi</taxon>
        <taxon>Dikarya</taxon>
        <taxon>Basidiomycota</taxon>
        <taxon>Agaricomycotina</taxon>
        <taxon>Tremellomycetes</taxon>
        <taxon>Trichosporonales</taxon>
        <taxon>Trichosporonaceae</taxon>
        <taxon>Trichosporon</taxon>
    </lineage>
</organism>
<dbReference type="PANTHER" id="PTHR24030:SF0">
    <property type="entry name" value="PROTEIN CMSS1"/>
    <property type="match status" value="1"/>
</dbReference>
<dbReference type="EMBL" id="ALBS01000211">
    <property type="protein sequence ID" value="EJT48179.1"/>
    <property type="molecule type" value="Genomic_DNA"/>
</dbReference>
<dbReference type="VEuPathDB" id="FungiDB:A1Q1_02883"/>
<dbReference type="Proteomes" id="UP000002748">
    <property type="component" value="Unassembled WGS sequence"/>
</dbReference>
<gene>
    <name evidence="2" type="ORF">A1Q1_02883</name>
</gene>
<dbReference type="InterPro" id="IPR032704">
    <property type="entry name" value="Cms1"/>
</dbReference>
<dbReference type="OrthoDB" id="1929311at2759"/>
<sequence length="295" mass="31818">MSAEPKTGGDDLDDGLELDPSLMASDDEGAELGEDEGAYLSDEEEAPEPVSRKRKAADSADSAEPVSEEQAKKDAKKRRREKDKARKAAKRAAEYTEPADPSTLSTEEFAQTLLASLRSTFPAGTAMEIEDRAIPTKHLLPPLMAVDGEGSDPLKARLTDALRNAPKKPTMGTPRVLILSLSGIRCADVVRAVRDVPRPGGEIAKHFKVADQVKFLGKTRVAIAVGTPARVAKLLEEGALKITPQTVVILDIGHRDAKNRTMLSLPEVRDEFWKSLLANKARRALLDGGAHFAAV</sequence>
<reference evidence="2 3" key="1">
    <citation type="journal article" date="2012" name="Eukaryot. Cell">
        <title>Draft genome sequence of CBS 2479, the standard type strain of Trichosporon asahii.</title>
        <authorList>
            <person name="Yang R.Y."/>
            <person name="Li H.T."/>
            <person name="Zhu H."/>
            <person name="Zhou G.P."/>
            <person name="Wang M."/>
            <person name="Wang L."/>
        </authorList>
    </citation>
    <scope>NUCLEOTIDE SEQUENCE [LARGE SCALE GENOMIC DNA]</scope>
    <source>
        <strain evidence="3">ATCC 90039 / CBS 2479 / JCM 2466 / KCTC 7840 / NCYC 2677 / UAMH 7654</strain>
    </source>
</reference>
<dbReference type="GO" id="GO:0005634">
    <property type="term" value="C:nucleus"/>
    <property type="evidence" value="ECO:0007669"/>
    <property type="project" value="TreeGrafter"/>
</dbReference>
<evidence type="ECO:0000313" key="2">
    <source>
        <dbReference type="EMBL" id="EJT48179.1"/>
    </source>
</evidence>
<dbReference type="GO" id="GO:0030686">
    <property type="term" value="C:90S preribosome"/>
    <property type="evidence" value="ECO:0007669"/>
    <property type="project" value="TreeGrafter"/>
</dbReference>
<dbReference type="HOGENOM" id="CLU_057568_1_0_1"/>
<dbReference type="Pfam" id="PF14617">
    <property type="entry name" value="CMS1"/>
    <property type="match status" value="1"/>
</dbReference>
<dbReference type="KEGG" id="tasa:A1Q1_02883"/>
<evidence type="ECO:0000313" key="3">
    <source>
        <dbReference type="Proteomes" id="UP000002748"/>
    </source>
</evidence>
<dbReference type="PANTHER" id="PTHR24030">
    <property type="entry name" value="PROTEIN CMSS1"/>
    <property type="match status" value="1"/>
</dbReference>
<evidence type="ECO:0008006" key="4">
    <source>
        <dbReference type="Google" id="ProtNLM"/>
    </source>
</evidence>
<accession>J6EUC7</accession>
<feature type="compositionally biased region" description="Acidic residues" evidence="1">
    <location>
        <begin position="25"/>
        <end position="47"/>
    </location>
</feature>
<name>J6EUC7_TRIAS</name>
<dbReference type="AlphaFoldDB" id="J6EUC7"/>
<proteinExistence type="predicted"/>
<evidence type="ECO:0000256" key="1">
    <source>
        <dbReference type="SAM" id="MobiDB-lite"/>
    </source>
</evidence>